<dbReference type="Pfam" id="PF07007">
    <property type="entry name" value="LprI"/>
    <property type="match status" value="1"/>
</dbReference>
<keyword evidence="4" id="KW-1185">Reference proteome</keyword>
<evidence type="ECO:0000313" key="3">
    <source>
        <dbReference type="EMBL" id="TCP23651.1"/>
    </source>
</evidence>
<proteinExistence type="predicted"/>
<name>A0A4R2NQC3_9FLAO</name>
<gene>
    <name evidence="3" type="ORF">EV195_108121</name>
</gene>
<dbReference type="EMBL" id="SLXM01000008">
    <property type="protein sequence ID" value="TCP23651.1"/>
    <property type="molecule type" value="Genomic_DNA"/>
</dbReference>
<dbReference type="Proteomes" id="UP000294564">
    <property type="component" value="Unassembled WGS sequence"/>
</dbReference>
<feature type="domain" description="Lysozyme inhibitor LprI-like N-terminal" evidence="2">
    <location>
        <begin position="35"/>
        <end position="125"/>
    </location>
</feature>
<evidence type="ECO:0000259" key="2">
    <source>
        <dbReference type="Pfam" id="PF07007"/>
    </source>
</evidence>
<reference evidence="3 4" key="1">
    <citation type="submission" date="2019-03" db="EMBL/GenBank/DDBJ databases">
        <title>Genomic Encyclopedia of Type Strains, Phase IV (KMG-IV): sequencing the most valuable type-strain genomes for metagenomic binning, comparative biology and taxonomic classification.</title>
        <authorList>
            <person name="Goeker M."/>
        </authorList>
    </citation>
    <scope>NUCLEOTIDE SEQUENCE [LARGE SCALE GENOMIC DNA]</scope>
    <source>
        <strain evidence="3 4">DSM 14836</strain>
    </source>
</reference>
<keyword evidence="1" id="KW-0175">Coiled coil</keyword>
<dbReference type="OrthoDB" id="1440484at2"/>
<dbReference type="AlphaFoldDB" id="A0A4R2NQC3"/>
<dbReference type="InterPro" id="IPR009739">
    <property type="entry name" value="LprI-like_N"/>
</dbReference>
<feature type="coiled-coil region" evidence="1">
    <location>
        <begin position="51"/>
        <end position="82"/>
    </location>
</feature>
<dbReference type="Gene3D" id="1.20.1270.180">
    <property type="match status" value="1"/>
</dbReference>
<sequence length="138" mass="16246">MKKRFLFALLTLSIYSYGQNSKHPIDVKYYTCIENAVPTTLGSINCTKEAKEAWELEITSLLEKLKKESKQLNVALLEESQTQWLAFHKANVKFYYSFYQIQYQGGTMARSAALTYEMRHLREHAIYLKELYEEINEK</sequence>
<accession>A0A4R2NQC3</accession>
<protein>
    <submittedName>
        <fullName evidence="3">Uncharacterized protein DUF1311</fullName>
    </submittedName>
</protein>
<evidence type="ECO:0000313" key="4">
    <source>
        <dbReference type="Proteomes" id="UP000294564"/>
    </source>
</evidence>
<comment type="caution">
    <text evidence="3">The sequence shown here is derived from an EMBL/GenBank/DDBJ whole genome shotgun (WGS) entry which is preliminary data.</text>
</comment>
<organism evidence="3 4">
    <name type="scientific">Tenacibaculum skagerrakense</name>
    <dbReference type="NCBI Taxonomy" id="186571"/>
    <lineage>
        <taxon>Bacteria</taxon>
        <taxon>Pseudomonadati</taxon>
        <taxon>Bacteroidota</taxon>
        <taxon>Flavobacteriia</taxon>
        <taxon>Flavobacteriales</taxon>
        <taxon>Flavobacteriaceae</taxon>
        <taxon>Tenacibaculum</taxon>
    </lineage>
</organism>
<evidence type="ECO:0000256" key="1">
    <source>
        <dbReference type="SAM" id="Coils"/>
    </source>
</evidence>
<dbReference type="RefSeq" id="WP_132795464.1">
    <property type="nucleotide sequence ID" value="NZ_SLXM01000008.1"/>
</dbReference>